<dbReference type="InterPro" id="IPR012347">
    <property type="entry name" value="Ferritin-like"/>
</dbReference>
<dbReference type="Gene3D" id="1.20.1260.10">
    <property type="match status" value="1"/>
</dbReference>
<accession>A0A7W5AYG8</accession>
<dbReference type="InterPro" id="IPR021617">
    <property type="entry name" value="DUF3231"/>
</dbReference>
<keyword evidence="2" id="KW-1185">Reference proteome</keyword>
<dbReference type="RefSeq" id="WP_183600975.1">
    <property type="nucleotide sequence ID" value="NZ_JACHXK010000006.1"/>
</dbReference>
<reference evidence="1 2" key="1">
    <citation type="submission" date="2020-08" db="EMBL/GenBank/DDBJ databases">
        <title>Genomic Encyclopedia of Type Strains, Phase III (KMG-III): the genomes of soil and plant-associated and newly described type strains.</title>
        <authorList>
            <person name="Whitman W."/>
        </authorList>
    </citation>
    <scope>NUCLEOTIDE SEQUENCE [LARGE SCALE GENOMIC DNA]</scope>
    <source>
        <strain evidence="1 2">CECT 5862</strain>
    </source>
</reference>
<organism evidence="1 2">
    <name type="scientific">Paenibacillus phyllosphaerae</name>
    <dbReference type="NCBI Taxonomy" id="274593"/>
    <lineage>
        <taxon>Bacteria</taxon>
        <taxon>Bacillati</taxon>
        <taxon>Bacillota</taxon>
        <taxon>Bacilli</taxon>
        <taxon>Bacillales</taxon>
        <taxon>Paenibacillaceae</taxon>
        <taxon>Paenibacillus</taxon>
    </lineage>
</organism>
<evidence type="ECO:0008006" key="3">
    <source>
        <dbReference type="Google" id="ProtNLM"/>
    </source>
</evidence>
<dbReference type="Pfam" id="PF11553">
    <property type="entry name" value="DUF3231"/>
    <property type="match status" value="1"/>
</dbReference>
<name>A0A7W5AYG8_9BACL</name>
<evidence type="ECO:0000313" key="1">
    <source>
        <dbReference type="EMBL" id="MBB3111105.1"/>
    </source>
</evidence>
<gene>
    <name evidence="1" type="ORF">FHS18_003173</name>
</gene>
<proteinExistence type="predicted"/>
<dbReference type="EMBL" id="JACHXK010000006">
    <property type="protein sequence ID" value="MBB3111105.1"/>
    <property type="molecule type" value="Genomic_DNA"/>
</dbReference>
<evidence type="ECO:0000313" key="2">
    <source>
        <dbReference type="Proteomes" id="UP000570361"/>
    </source>
</evidence>
<protein>
    <recommendedName>
        <fullName evidence="3">DUF3231 family protein</fullName>
    </recommendedName>
</protein>
<dbReference type="AlphaFoldDB" id="A0A7W5AYG8"/>
<sequence length="169" mass="19038">MGVLDGYPKDEPMHYGEIFNVWAFSAKKKGIRSVYQAYMYHAGDHELQRLVDNLHRQAETEVKECDTILLHNGFVPSPDLPERPPAQWDEIPVGARFTDHEIAALVAQDISTGLVLCSQIIGMSIRVDIAALFSKYYALHLASASAMLTLMKEKGWLPLPPLQLQRPEH</sequence>
<comment type="caution">
    <text evidence="1">The sequence shown here is derived from an EMBL/GenBank/DDBJ whole genome shotgun (WGS) entry which is preliminary data.</text>
</comment>
<dbReference type="Proteomes" id="UP000570361">
    <property type="component" value="Unassembled WGS sequence"/>
</dbReference>